<keyword evidence="1" id="KW-0472">Membrane</keyword>
<sequence length="190" mass="22221">MSDHEPASVRDRIERSALIKADSLNHTYNQHFLAANFYRWLNRFLDTVLFAASLLLVSQALWTVWPAWTTFAIPGVMAIITGYRRAAKPDQRSERFRKSANRHHALFDELRDFLMVRLPDGSCSDDEVQDRFDELAERRRELNMDSPDASSLWYYWIKYVRGEEKLLEQISTTKEMREAITGKAFEAAKD</sequence>
<protein>
    <recommendedName>
        <fullName evidence="4">SMODS and SLOG-associating 2TM effector domain-containing protein</fullName>
    </recommendedName>
</protein>
<evidence type="ECO:0000313" key="3">
    <source>
        <dbReference type="Proteomes" id="UP000011657"/>
    </source>
</evidence>
<accession>M0CJL4</accession>
<dbReference type="Proteomes" id="UP000011657">
    <property type="component" value="Unassembled WGS sequence"/>
</dbReference>
<keyword evidence="1" id="KW-0812">Transmembrane</keyword>
<dbReference type="RefSeq" id="WP_008893140.1">
    <property type="nucleotide sequence ID" value="NZ_AOIS01000014.1"/>
</dbReference>
<dbReference type="eggNOG" id="ENOG502N5SA">
    <property type="taxonomic scope" value="Archaea"/>
</dbReference>
<reference evidence="2 3" key="1">
    <citation type="journal article" date="2014" name="PLoS Genet.">
        <title>Phylogenetically driven sequencing of extremely halophilic archaea reveals strategies for static and dynamic osmo-response.</title>
        <authorList>
            <person name="Becker E.A."/>
            <person name="Seitzer P.M."/>
            <person name="Tritt A."/>
            <person name="Larsen D."/>
            <person name="Krusor M."/>
            <person name="Yao A.I."/>
            <person name="Wu D."/>
            <person name="Madern D."/>
            <person name="Eisen J.A."/>
            <person name="Darling A.E."/>
            <person name="Facciotti M.T."/>
        </authorList>
    </citation>
    <scope>NUCLEOTIDE SEQUENCE [LARGE SCALE GENOMIC DNA]</scope>
    <source>
        <strain evidence="2 3">JCM 13891</strain>
    </source>
</reference>
<keyword evidence="1" id="KW-1133">Transmembrane helix</keyword>
<proteinExistence type="predicted"/>
<dbReference type="STRING" id="1227488.C477_04044"/>
<name>M0CJL4_9EURY</name>
<evidence type="ECO:0000313" key="2">
    <source>
        <dbReference type="EMBL" id="ELZ22537.1"/>
    </source>
</evidence>
<evidence type="ECO:0000256" key="1">
    <source>
        <dbReference type="SAM" id="Phobius"/>
    </source>
</evidence>
<dbReference type="OrthoDB" id="339717at2157"/>
<dbReference type="NCBIfam" id="NF033632">
    <property type="entry name" value="SLATT_4"/>
    <property type="match status" value="1"/>
</dbReference>
<gene>
    <name evidence="2" type="ORF">C477_04044</name>
</gene>
<dbReference type="AlphaFoldDB" id="M0CJL4"/>
<comment type="caution">
    <text evidence="2">The sequence shown here is derived from an EMBL/GenBank/DDBJ whole genome shotgun (WGS) entry which is preliminary data.</text>
</comment>
<feature type="transmembrane region" description="Helical" evidence="1">
    <location>
        <begin position="68"/>
        <end position="87"/>
    </location>
</feature>
<dbReference type="EMBL" id="AOIS01000014">
    <property type="protein sequence ID" value="ELZ22537.1"/>
    <property type="molecule type" value="Genomic_DNA"/>
</dbReference>
<dbReference type="PATRIC" id="fig|1227488.3.peg.802"/>
<keyword evidence="3" id="KW-1185">Reference proteome</keyword>
<evidence type="ECO:0008006" key="4">
    <source>
        <dbReference type="Google" id="ProtNLM"/>
    </source>
</evidence>
<organism evidence="2 3">
    <name type="scientific">Haloterrigena salina JCM 13891</name>
    <dbReference type="NCBI Taxonomy" id="1227488"/>
    <lineage>
        <taxon>Archaea</taxon>
        <taxon>Methanobacteriati</taxon>
        <taxon>Methanobacteriota</taxon>
        <taxon>Stenosarchaea group</taxon>
        <taxon>Halobacteria</taxon>
        <taxon>Halobacteriales</taxon>
        <taxon>Natrialbaceae</taxon>
        <taxon>Haloterrigena</taxon>
    </lineage>
</organism>